<keyword evidence="1" id="KW-1133">Transmembrane helix</keyword>
<dbReference type="Proteomes" id="UP000177943">
    <property type="component" value="Unassembled WGS sequence"/>
</dbReference>
<organism evidence="2 3">
    <name type="scientific">Candidatus Taylorbacteria bacterium RIFCSPHIGHO2_02_FULL_45_35</name>
    <dbReference type="NCBI Taxonomy" id="1802311"/>
    <lineage>
        <taxon>Bacteria</taxon>
        <taxon>Candidatus Tayloriibacteriota</taxon>
    </lineage>
</organism>
<accession>A0A1G2MUJ9</accession>
<sequence length="65" mass="7319">MNKPIIPPIIIHIEPVPVALNLNRNDDDTRRVIRGTLGPLPPWVWWLAAFIIGTHALLSILSQFS</sequence>
<proteinExistence type="predicted"/>
<gene>
    <name evidence="2" type="ORF">A3D56_03940</name>
</gene>
<evidence type="ECO:0000256" key="1">
    <source>
        <dbReference type="SAM" id="Phobius"/>
    </source>
</evidence>
<name>A0A1G2MUJ9_9BACT</name>
<dbReference type="AlphaFoldDB" id="A0A1G2MUJ9"/>
<protein>
    <submittedName>
        <fullName evidence="2">Uncharacterized protein</fullName>
    </submittedName>
</protein>
<keyword evidence="1" id="KW-0812">Transmembrane</keyword>
<keyword evidence="1" id="KW-0472">Membrane</keyword>
<dbReference type="EMBL" id="MHRP01000013">
    <property type="protein sequence ID" value="OHA27414.1"/>
    <property type="molecule type" value="Genomic_DNA"/>
</dbReference>
<comment type="caution">
    <text evidence="2">The sequence shown here is derived from an EMBL/GenBank/DDBJ whole genome shotgun (WGS) entry which is preliminary data.</text>
</comment>
<evidence type="ECO:0000313" key="2">
    <source>
        <dbReference type="EMBL" id="OHA27414.1"/>
    </source>
</evidence>
<feature type="transmembrane region" description="Helical" evidence="1">
    <location>
        <begin position="43"/>
        <end position="61"/>
    </location>
</feature>
<evidence type="ECO:0000313" key="3">
    <source>
        <dbReference type="Proteomes" id="UP000177943"/>
    </source>
</evidence>
<reference evidence="2 3" key="1">
    <citation type="journal article" date="2016" name="Nat. Commun.">
        <title>Thousands of microbial genomes shed light on interconnected biogeochemical processes in an aquifer system.</title>
        <authorList>
            <person name="Anantharaman K."/>
            <person name="Brown C.T."/>
            <person name="Hug L.A."/>
            <person name="Sharon I."/>
            <person name="Castelle C.J."/>
            <person name="Probst A.J."/>
            <person name="Thomas B.C."/>
            <person name="Singh A."/>
            <person name="Wilkins M.J."/>
            <person name="Karaoz U."/>
            <person name="Brodie E.L."/>
            <person name="Williams K.H."/>
            <person name="Hubbard S.S."/>
            <person name="Banfield J.F."/>
        </authorList>
    </citation>
    <scope>NUCLEOTIDE SEQUENCE [LARGE SCALE GENOMIC DNA]</scope>
</reference>